<dbReference type="Proteomes" id="UP000887565">
    <property type="component" value="Unplaced"/>
</dbReference>
<name>A0A915KSX3_ROMCU</name>
<feature type="signal peptide" evidence="1">
    <location>
        <begin position="1"/>
        <end position="19"/>
    </location>
</feature>
<keyword evidence="1" id="KW-0732">Signal</keyword>
<reference evidence="3" key="1">
    <citation type="submission" date="2022-11" db="UniProtKB">
        <authorList>
            <consortium name="WormBaseParasite"/>
        </authorList>
    </citation>
    <scope>IDENTIFICATION</scope>
</reference>
<proteinExistence type="predicted"/>
<organism evidence="2 3">
    <name type="scientific">Romanomermis culicivorax</name>
    <name type="common">Nematode worm</name>
    <dbReference type="NCBI Taxonomy" id="13658"/>
    <lineage>
        <taxon>Eukaryota</taxon>
        <taxon>Metazoa</taxon>
        <taxon>Ecdysozoa</taxon>
        <taxon>Nematoda</taxon>
        <taxon>Enoplea</taxon>
        <taxon>Dorylaimia</taxon>
        <taxon>Mermithida</taxon>
        <taxon>Mermithoidea</taxon>
        <taxon>Mermithidae</taxon>
        <taxon>Romanomermis</taxon>
    </lineage>
</organism>
<sequence>MFLLLLAVCYTTFVAKNAAEEASNDQRSKEAIRLWLISDHLKLMLVEPTILESELQIGKQLLDQVRIGEPEFDVALVYNFTVDNALTKIPWASIVLEDLLL</sequence>
<evidence type="ECO:0000313" key="3">
    <source>
        <dbReference type="WBParaSite" id="nRc.2.0.1.t41999-RA"/>
    </source>
</evidence>
<dbReference type="AlphaFoldDB" id="A0A915KSX3"/>
<keyword evidence="2" id="KW-1185">Reference proteome</keyword>
<evidence type="ECO:0000313" key="2">
    <source>
        <dbReference type="Proteomes" id="UP000887565"/>
    </source>
</evidence>
<accession>A0A915KSX3</accession>
<dbReference type="WBParaSite" id="nRc.2.0.1.t41999-RA">
    <property type="protein sequence ID" value="nRc.2.0.1.t41999-RA"/>
    <property type="gene ID" value="nRc.2.0.1.g41999"/>
</dbReference>
<protein>
    <submittedName>
        <fullName evidence="3">Uncharacterized protein</fullName>
    </submittedName>
</protein>
<evidence type="ECO:0000256" key="1">
    <source>
        <dbReference type="SAM" id="SignalP"/>
    </source>
</evidence>
<feature type="chain" id="PRO_5037455877" evidence="1">
    <location>
        <begin position="20"/>
        <end position="101"/>
    </location>
</feature>